<dbReference type="InterPro" id="IPR000551">
    <property type="entry name" value="MerR-type_HTH_dom"/>
</dbReference>
<evidence type="ECO:0000256" key="1">
    <source>
        <dbReference type="ARBA" id="ARBA00023125"/>
    </source>
</evidence>
<dbReference type="EMBL" id="BAABEP010000001">
    <property type="protein sequence ID" value="GAA3707757.1"/>
    <property type="molecule type" value="Genomic_DNA"/>
</dbReference>
<name>A0ABP7DQP8_9ACTN</name>
<dbReference type="Pfam" id="PF13411">
    <property type="entry name" value="MerR_1"/>
    <property type="match status" value="1"/>
</dbReference>
<dbReference type="SUPFAM" id="SSF46955">
    <property type="entry name" value="Putative DNA-binding domain"/>
    <property type="match status" value="1"/>
</dbReference>
<keyword evidence="1" id="KW-0238">DNA-binding</keyword>
<gene>
    <name evidence="3" type="ORF">GCM10023082_02260</name>
</gene>
<protein>
    <submittedName>
        <fullName evidence="3">MerR family transcriptional regulator</fullName>
    </submittedName>
</protein>
<feature type="domain" description="HTH merR-type" evidence="2">
    <location>
        <begin position="2"/>
        <end position="71"/>
    </location>
</feature>
<dbReference type="CDD" id="cd00592">
    <property type="entry name" value="HTH_MerR-like"/>
    <property type="match status" value="1"/>
</dbReference>
<dbReference type="PANTHER" id="PTHR30204:SF93">
    <property type="entry name" value="HTH MERR-TYPE DOMAIN-CONTAINING PROTEIN"/>
    <property type="match status" value="1"/>
</dbReference>
<dbReference type="InterPro" id="IPR009061">
    <property type="entry name" value="DNA-bd_dom_put_sf"/>
</dbReference>
<keyword evidence="4" id="KW-1185">Reference proteome</keyword>
<proteinExistence type="predicted"/>
<dbReference type="InterPro" id="IPR047057">
    <property type="entry name" value="MerR_fam"/>
</dbReference>
<sequence length="241" mass="26231">MVLSTREVARLAGTTLRTVRHYHEIGLLDEPERLPNGYKAYRTEHLVRLLQLRRLTGLGLPLARIAAVADDPARLAESLDAVDGELAEKIALLVEARTEIAKLRREPVTTDLPHALSAAATEAGLSSADRSLFAVITHVVGDDTAPHWQALLRDYERGPADDAFDALAPDADEETRAHVARVMAPGIRALVERHPASPRTVEDAEAGRQTATEAVVGAMLDLYNPAQLDVLVRVWKAADLL</sequence>
<dbReference type="PANTHER" id="PTHR30204">
    <property type="entry name" value="REDOX-CYCLING DRUG-SENSING TRANSCRIPTIONAL ACTIVATOR SOXR"/>
    <property type="match status" value="1"/>
</dbReference>
<dbReference type="PROSITE" id="PS50937">
    <property type="entry name" value="HTH_MERR_2"/>
    <property type="match status" value="1"/>
</dbReference>
<dbReference type="RefSeq" id="WP_345639927.1">
    <property type="nucleotide sequence ID" value="NZ_BAABEP010000001.1"/>
</dbReference>
<evidence type="ECO:0000259" key="2">
    <source>
        <dbReference type="PROSITE" id="PS50937"/>
    </source>
</evidence>
<dbReference type="Proteomes" id="UP001499884">
    <property type="component" value="Unassembled WGS sequence"/>
</dbReference>
<dbReference type="Gene3D" id="1.10.1660.10">
    <property type="match status" value="1"/>
</dbReference>
<reference evidence="4" key="1">
    <citation type="journal article" date="2019" name="Int. J. Syst. Evol. Microbiol.">
        <title>The Global Catalogue of Microorganisms (GCM) 10K type strain sequencing project: providing services to taxonomists for standard genome sequencing and annotation.</title>
        <authorList>
            <consortium name="The Broad Institute Genomics Platform"/>
            <consortium name="The Broad Institute Genome Sequencing Center for Infectious Disease"/>
            <person name="Wu L."/>
            <person name="Ma J."/>
        </authorList>
    </citation>
    <scope>NUCLEOTIDE SEQUENCE [LARGE SCALE GENOMIC DNA]</scope>
    <source>
        <strain evidence="4">JCM 30846</strain>
    </source>
</reference>
<accession>A0ABP7DQP8</accession>
<evidence type="ECO:0000313" key="3">
    <source>
        <dbReference type="EMBL" id="GAA3707757.1"/>
    </source>
</evidence>
<organism evidence="3 4">
    <name type="scientific">Streptomyces tremellae</name>
    <dbReference type="NCBI Taxonomy" id="1124239"/>
    <lineage>
        <taxon>Bacteria</taxon>
        <taxon>Bacillati</taxon>
        <taxon>Actinomycetota</taxon>
        <taxon>Actinomycetes</taxon>
        <taxon>Kitasatosporales</taxon>
        <taxon>Streptomycetaceae</taxon>
        <taxon>Streptomyces</taxon>
    </lineage>
</organism>
<dbReference type="SMART" id="SM00422">
    <property type="entry name" value="HTH_MERR"/>
    <property type="match status" value="1"/>
</dbReference>
<comment type="caution">
    <text evidence="3">The sequence shown here is derived from an EMBL/GenBank/DDBJ whole genome shotgun (WGS) entry which is preliminary data.</text>
</comment>
<evidence type="ECO:0000313" key="4">
    <source>
        <dbReference type="Proteomes" id="UP001499884"/>
    </source>
</evidence>